<evidence type="ECO:0000313" key="1">
    <source>
        <dbReference type="EMBL" id="KXU90865.1"/>
    </source>
</evidence>
<proteinExistence type="predicted"/>
<gene>
    <name evidence="1" type="ORF">CI15_02875</name>
</gene>
<dbReference type="Proteomes" id="UP000075613">
    <property type="component" value="Unassembled WGS sequence"/>
</dbReference>
<sequence>MHVSSEPDMRLIRFSNRQYDIDIFTEANAAHGFKRYFQEFAPDSDTAIHAYGLGIRVPAFEPGTPRNVVYVAG</sequence>
<evidence type="ECO:0000313" key="2">
    <source>
        <dbReference type="Proteomes" id="UP000075613"/>
    </source>
</evidence>
<dbReference type="STRING" id="1399968.CI15_02875"/>
<protein>
    <submittedName>
        <fullName evidence="1">Uncharacterized protein</fullName>
    </submittedName>
</protein>
<organism evidence="1 2">
    <name type="scientific">Paraburkholderia monticola</name>
    <dbReference type="NCBI Taxonomy" id="1399968"/>
    <lineage>
        <taxon>Bacteria</taxon>
        <taxon>Pseudomonadati</taxon>
        <taxon>Pseudomonadota</taxon>
        <taxon>Betaproteobacteria</taxon>
        <taxon>Burkholderiales</taxon>
        <taxon>Burkholderiaceae</taxon>
        <taxon>Paraburkholderia</taxon>
    </lineage>
</organism>
<reference evidence="1 2" key="1">
    <citation type="journal article" date="2015" name="Int. J. Syst. Evol. Microbiol.">
        <title>Burkholderia monticola sp. nov., isolated from mountain soil.</title>
        <authorList>
            <person name="Baek I."/>
            <person name="Seo B."/>
            <person name="Lee I."/>
            <person name="Yi H."/>
            <person name="Chun J."/>
        </authorList>
    </citation>
    <scope>NUCLEOTIDE SEQUENCE [LARGE SCALE GENOMIC DNA]</scope>
    <source>
        <strain evidence="1 2">JC2948</strain>
    </source>
</reference>
<dbReference type="AlphaFoldDB" id="A0A149Q0M9"/>
<accession>A0A149Q0M9</accession>
<keyword evidence="2" id="KW-1185">Reference proteome</keyword>
<name>A0A149Q0M9_9BURK</name>
<dbReference type="EMBL" id="LRBG01000002">
    <property type="protein sequence ID" value="KXU90865.1"/>
    <property type="molecule type" value="Genomic_DNA"/>
</dbReference>
<comment type="caution">
    <text evidence="1">The sequence shown here is derived from an EMBL/GenBank/DDBJ whole genome shotgun (WGS) entry which is preliminary data.</text>
</comment>